<feature type="region of interest" description="Disordered" evidence="5">
    <location>
        <begin position="1"/>
        <end position="77"/>
    </location>
</feature>
<feature type="transmembrane region" description="Helical" evidence="6">
    <location>
        <begin position="642"/>
        <end position="663"/>
    </location>
</feature>
<proteinExistence type="predicted"/>
<feature type="compositionally biased region" description="Polar residues" evidence="5">
    <location>
        <begin position="239"/>
        <end position="248"/>
    </location>
</feature>
<reference evidence="9 10" key="1">
    <citation type="submission" date="2024-01" db="EMBL/GenBank/DDBJ databases">
        <authorList>
            <person name="Allen C."/>
            <person name="Tagirdzhanova G."/>
        </authorList>
    </citation>
    <scope>NUCLEOTIDE SEQUENCE [LARGE SCALE GENOMIC DNA]</scope>
    <source>
        <strain evidence="9 10">CBS 573.63</strain>
    </source>
</reference>
<dbReference type="Proteomes" id="UP001642501">
    <property type="component" value="Unassembled WGS sequence"/>
</dbReference>
<feature type="domain" description="Cyclic nucleotide-binding" evidence="7">
    <location>
        <begin position="1078"/>
        <end position="1160"/>
    </location>
</feature>
<feature type="transmembrane region" description="Helical" evidence="6">
    <location>
        <begin position="480"/>
        <end position="502"/>
    </location>
</feature>
<evidence type="ECO:0000256" key="5">
    <source>
        <dbReference type="SAM" id="MobiDB-lite"/>
    </source>
</evidence>
<feature type="transmembrane region" description="Helical" evidence="6">
    <location>
        <begin position="514"/>
        <end position="536"/>
    </location>
</feature>
<feature type="compositionally biased region" description="Basic and acidic residues" evidence="5">
    <location>
        <begin position="52"/>
        <end position="62"/>
    </location>
</feature>
<dbReference type="Gene3D" id="3.30.750.24">
    <property type="entry name" value="STAS domain"/>
    <property type="match status" value="1"/>
</dbReference>
<dbReference type="InterPro" id="IPR011547">
    <property type="entry name" value="SLC26A/SulP_dom"/>
</dbReference>
<dbReference type="InterPro" id="IPR052706">
    <property type="entry name" value="Membrane-Transporter-like"/>
</dbReference>
<feature type="transmembrane region" description="Helical" evidence="6">
    <location>
        <begin position="746"/>
        <end position="769"/>
    </location>
</feature>
<dbReference type="SUPFAM" id="SSF52091">
    <property type="entry name" value="SpoIIaa-like"/>
    <property type="match status" value="1"/>
</dbReference>
<feature type="compositionally biased region" description="Polar residues" evidence="5">
    <location>
        <begin position="209"/>
        <end position="227"/>
    </location>
</feature>
<dbReference type="InterPro" id="IPR018490">
    <property type="entry name" value="cNMP-bd_dom_sf"/>
</dbReference>
<dbReference type="CDD" id="cd07042">
    <property type="entry name" value="STAS_SulP_like_sulfate_transporter"/>
    <property type="match status" value="1"/>
</dbReference>
<feature type="transmembrane region" description="Helical" evidence="6">
    <location>
        <begin position="556"/>
        <end position="578"/>
    </location>
</feature>
<dbReference type="SUPFAM" id="SSF51206">
    <property type="entry name" value="cAMP-binding domain-like"/>
    <property type="match status" value="1"/>
</dbReference>
<feature type="transmembrane region" description="Helical" evidence="6">
    <location>
        <begin position="419"/>
        <end position="443"/>
    </location>
</feature>
<feature type="transmembrane region" description="Helical" evidence="6">
    <location>
        <begin position="781"/>
        <end position="812"/>
    </location>
</feature>
<evidence type="ECO:0000313" key="9">
    <source>
        <dbReference type="EMBL" id="CAK7274627.1"/>
    </source>
</evidence>
<evidence type="ECO:0008006" key="11">
    <source>
        <dbReference type="Google" id="ProtNLM"/>
    </source>
</evidence>
<name>A0ABP0E2G1_9PEZI</name>
<evidence type="ECO:0000313" key="10">
    <source>
        <dbReference type="Proteomes" id="UP001642501"/>
    </source>
</evidence>
<evidence type="ECO:0000256" key="4">
    <source>
        <dbReference type="ARBA" id="ARBA00023136"/>
    </source>
</evidence>
<keyword evidence="10" id="KW-1185">Reference proteome</keyword>
<dbReference type="Gene3D" id="2.60.120.10">
    <property type="entry name" value="Jelly Rolls"/>
    <property type="match status" value="1"/>
</dbReference>
<feature type="region of interest" description="Disordered" evidence="5">
    <location>
        <begin position="198"/>
        <end position="292"/>
    </location>
</feature>
<gene>
    <name evidence="9" type="ORF">SEPCBS57363_006262</name>
</gene>
<evidence type="ECO:0000256" key="2">
    <source>
        <dbReference type="ARBA" id="ARBA00022692"/>
    </source>
</evidence>
<dbReference type="PANTHER" id="PTHR43310:SF4">
    <property type="entry name" value="AFR304WP"/>
    <property type="match status" value="1"/>
</dbReference>
<comment type="subcellular location">
    <subcellularLocation>
        <location evidence="1">Membrane</location>
        <topology evidence="1">Multi-pass membrane protein</topology>
    </subcellularLocation>
</comment>
<accession>A0ABP0E2G1</accession>
<dbReference type="InterPro" id="IPR014710">
    <property type="entry name" value="RmlC-like_jellyroll"/>
</dbReference>
<feature type="compositionally biased region" description="Low complexity" evidence="5">
    <location>
        <begin position="979"/>
        <end position="999"/>
    </location>
</feature>
<comment type="caution">
    <text evidence="9">The sequence shown here is derived from an EMBL/GenBank/DDBJ whole genome shotgun (WGS) entry which is preliminary data.</text>
</comment>
<keyword evidence="2 6" id="KW-0812">Transmembrane</keyword>
<dbReference type="Pfam" id="PF00916">
    <property type="entry name" value="Sulfate_transp"/>
    <property type="match status" value="1"/>
</dbReference>
<feature type="domain" description="STAS" evidence="8">
    <location>
        <begin position="850"/>
        <end position="960"/>
    </location>
</feature>
<keyword evidence="3 6" id="KW-1133">Transmembrane helix</keyword>
<dbReference type="PROSITE" id="PS50801">
    <property type="entry name" value="STAS"/>
    <property type="match status" value="1"/>
</dbReference>
<dbReference type="InterPro" id="IPR002645">
    <property type="entry name" value="STAS_dom"/>
</dbReference>
<dbReference type="EMBL" id="CAWUOM010000175">
    <property type="protein sequence ID" value="CAK7274627.1"/>
    <property type="molecule type" value="Genomic_DNA"/>
</dbReference>
<feature type="region of interest" description="Disordered" evidence="5">
    <location>
        <begin position="979"/>
        <end position="1011"/>
    </location>
</feature>
<feature type="transmembrane region" description="Helical" evidence="6">
    <location>
        <begin position="724"/>
        <end position="740"/>
    </location>
</feature>
<dbReference type="CDD" id="cd00038">
    <property type="entry name" value="CAP_ED"/>
    <property type="match status" value="1"/>
</dbReference>
<dbReference type="Pfam" id="PF00027">
    <property type="entry name" value="cNMP_binding"/>
    <property type="match status" value="1"/>
</dbReference>
<dbReference type="PROSITE" id="PS50042">
    <property type="entry name" value="CNMP_BINDING_3"/>
    <property type="match status" value="1"/>
</dbReference>
<organism evidence="9 10">
    <name type="scientific">Sporothrix epigloea</name>
    <dbReference type="NCBI Taxonomy" id="1892477"/>
    <lineage>
        <taxon>Eukaryota</taxon>
        <taxon>Fungi</taxon>
        <taxon>Dikarya</taxon>
        <taxon>Ascomycota</taxon>
        <taxon>Pezizomycotina</taxon>
        <taxon>Sordariomycetes</taxon>
        <taxon>Sordariomycetidae</taxon>
        <taxon>Ophiostomatales</taxon>
        <taxon>Ophiostomataceae</taxon>
        <taxon>Sporothrix</taxon>
    </lineage>
</organism>
<dbReference type="PANTHER" id="PTHR43310">
    <property type="entry name" value="SULFATE TRANSPORTER YBAR-RELATED"/>
    <property type="match status" value="1"/>
</dbReference>
<feature type="transmembrane region" description="Helical" evidence="6">
    <location>
        <begin position="378"/>
        <end position="399"/>
    </location>
</feature>
<dbReference type="InterPro" id="IPR000595">
    <property type="entry name" value="cNMP-bd_dom"/>
</dbReference>
<keyword evidence="4 6" id="KW-0472">Membrane</keyword>
<evidence type="ECO:0000256" key="3">
    <source>
        <dbReference type="ARBA" id="ARBA00022989"/>
    </source>
</evidence>
<evidence type="ECO:0000256" key="6">
    <source>
        <dbReference type="SAM" id="Phobius"/>
    </source>
</evidence>
<evidence type="ECO:0000259" key="7">
    <source>
        <dbReference type="PROSITE" id="PS50042"/>
    </source>
</evidence>
<dbReference type="SMART" id="SM00100">
    <property type="entry name" value="cNMP"/>
    <property type="match status" value="1"/>
</dbReference>
<dbReference type="InterPro" id="IPR036513">
    <property type="entry name" value="STAS_dom_sf"/>
</dbReference>
<dbReference type="Pfam" id="PF01740">
    <property type="entry name" value="STAS"/>
    <property type="match status" value="1"/>
</dbReference>
<sequence length="1195" mass="130949">MSSTPSTALGFTAWGRRRTESVTSDDSNSSVGRGCHRSISSTITPRLPFHIQDGRPHQKLSGDARLSPSVASGSHREPIRSFINSVQRDNLASLSSLQQARSVREDTAELATYQLAAKGDRRNSAIIDHNRALSFRTAHSLDVDLDETGSQTWVEPIEEMSEPEATPSSESGKQLGETYLSAADLEDEALGGNPSLLTRALRRSPPRTPNLSNSPKQPVEASVTTPGQRPGLEHPASGPHQSRLSSSGALCVGGVDPNPVKSDYEQDHDESAPGNKRFLAHKVPSSVAGETEDAQARRLIATETTPLLSTTVPHDQGQAPRHYDLEGQKITLRKRILGIFGPSSNDDTASSPRAMIKDRVRKTYLSVTRLKCWDRQKLWQNIVVTPVACLPAVIVGLLLNILDALSYGMILFPLGNPIFAHLGSAGISIFYVSTIVSQLVFSSGSIFKGGIGSELIEVVPFFHSMALTITDIIGEEYPDAVIATTITSYALSAMMTGSVFYLMGHFKFGYIVGFIPRHILIGCIGGVGWFLVATGFEVTARIEGSLEYDLATLHKLIQPDTIPLWITPLCLAIILFWGQKHITNKYFLPLYIIAIPFLFYFFAFVGGSASPSGLRHNGWVFEGPPADEPWWFFYTLYKFDQVHWGAIVQCIPAMFALTFFGILHVPINVPALALNTGEDHADLNHELKLHGLSNFLSGCMGSIQNYLVYANTLFFMRSGGDSRLAGFELAMLTFFVMLIGPKTIGFIPVMMVGCLIFDLGFELLVEAVWQPRKKLKLLEYVTVIVIVLIMGIYDFVVGIGVGILLAFVSLIFQTAQISAVRAMYAGDIVNSTVRRNHSQHHYLRQVGRQICIIKVAGYLFFGTIVSVEQKIRDLIAEEAFTQRPIRHLILDLRQVTGLDYSAGEAFNTISRLLNGKGIHLVLSGVDADRALGHDLRAVGLGEDGINVAFLPDINSALELCENELLKTLYASQEAEGIVSPPTLGPTLTPDGTSTLLAPAGSGGGGGAPAPSLDVLASSPRRAHLQVAARESINRMEDQGQPKWQNFSDPLRLMLQVFEDISDKNEDFWFRAVRYFQQKKFAAGQMLFAAGAAAEGFYLLEKGIVRAEYDLPHGQFYHESIVAGTTCGELPFFSDTPRTATAYADLDCVVWVLEREAWRKLQKDDPEVANELLRVSLKLTAERMSTVPASTMLMAD</sequence>
<feature type="compositionally biased region" description="Basic and acidic residues" evidence="5">
    <location>
        <begin position="262"/>
        <end position="271"/>
    </location>
</feature>
<protein>
    <recommendedName>
        <fullName evidence="11">Sulfate transporter family protein</fullName>
    </recommendedName>
</protein>
<evidence type="ECO:0000259" key="8">
    <source>
        <dbReference type="PROSITE" id="PS50801"/>
    </source>
</evidence>
<feature type="transmembrane region" description="Helical" evidence="6">
    <location>
        <begin position="590"/>
        <end position="609"/>
    </location>
</feature>
<evidence type="ECO:0000256" key="1">
    <source>
        <dbReference type="ARBA" id="ARBA00004141"/>
    </source>
</evidence>
<feature type="compositionally biased region" description="Polar residues" evidence="5">
    <location>
        <begin position="21"/>
        <end position="31"/>
    </location>
</feature>